<evidence type="ECO:0000256" key="1">
    <source>
        <dbReference type="SAM" id="SignalP"/>
    </source>
</evidence>
<dbReference type="Gene3D" id="2.60.120.380">
    <property type="match status" value="1"/>
</dbReference>
<dbReference type="Pfam" id="PF07589">
    <property type="entry name" value="PEP-CTERM"/>
    <property type="match status" value="1"/>
</dbReference>
<name>A0A6A7NBT5_9BURK</name>
<organism evidence="3 4">
    <name type="scientific">Rugamonas aquatica</name>
    <dbReference type="NCBI Taxonomy" id="2743357"/>
    <lineage>
        <taxon>Bacteria</taxon>
        <taxon>Pseudomonadati</taxon>
        <taxon>Pseudomonadota</taxon>
        <taxon>Betaproteobacteria</taxon>
        <taxon>Burkholderiales</taxon>
        <taxon>Oxalobacteraceae</taxon>
        <taxon>Telluria group</taxon>
        <taxon>Rugamonas</taxon>
    </lineage>
</organism>
<sequence>MTKLKALAGAFVLGSAAFLSQSAMAADISNPSAALDLSSGSDFFGHFITGNNAGNTFSDRYTFTLTGNSILTSDLSSFSGNAKNGLDITSLGLFNADGLVLKGTQVSTGDIDVWTLATAPLAAGSYFLQISGTVMSKAAGVYSAGATVSAVPEPATYGMMLGGLALVGAVAARRKAKQDDAA</sequence>
<dbReference type="NCBIfam" id="TIGR02595">
    <property type="entry name" value="PEP_CTERM"/>
    <property type="match status" value="1"/>
</dbReference>
<feature type="domain" description="Ice-binding protein C-terminal" evidence="2">
    <location>
        <begin position="150"/>
        <end position="175"/>
    </location>
</feature>
<keyword evidence="1" id="KW-0732">Signal</keyword>
<dbReference type="InterPro" id="IPR013424">
    <property type="entry name" value="Ice-binding_C"/>
</dbReference>
<reference evidence="3 4" key="1">
    <citation type="submission" date="2019-10" db="EMBL/GenBank/DDBJ databases">
        <title>Two novel species isolated from a subtropical stream in China.</title>
        <authorList>
            <person name="Lu H."/>
        </authorList>
    </citation>
    <scope>NUCLEOTIDE SEQUENCE [LARGE SCALE GENOMIC DNA]</scope>
    <source>
        <strain evidence="3 4">FT29W</strain>
    </source>
</reference>
<evidence type="ECO:0000313" key="3">
    <source>
        <dbReference type="EMBL" id="MQA42650.1"/>
    </source>
</evidence>
<protein>
    <submittedName>
        <fullName evidence="3">PEP-CTERM sorting domain-containing protein</fullName>
    </submittedName>
</protein>
<dbReference type="RefSeq" id="WP_152841730.1">
    <property type="nucleotide sequence ID" value="NZ_WHUG01000024.1"/>
</dbReference>
<evidence type="ECO:0000313" key="4">
    <source>
        <dbReference type="Proteomes" id="UP000440498"/>
    </source>
</evidence>
<evidence type="ECO:0000259" key="2">
    <source>
        <dbReference type="Pfam" id="PF07589"/>
    </source>
</evidence>
<dbReference type="Proteomes" id="UP000440498">
    <property type="component" value="Unassembled WGS sequence"/>
</dbReference>
<dbReference type="NCBIfam" id="NF038126">
    <property type="entry name" value="PEP_CTERM_FxDxF"/>
    <property type="match status" value="1"/>
</dbReference>
<feature type="signal peptide" evidence="1">
    <location>
        <begin position="1"/>
        <end position="25"/>
    </location>
</feature>
<accession>A0A6A7NBT5</accession>
<gene>
    <name evidence="3" type="ORF">GEV02_31410</name>
</gene>
<dbReference type="EMBL" id="WHUG01000024">
    <property type="protein sequence ID" value="MQA42650.1"/>
    <property type="molecule type" value="Genomic_DNA"/>
</dbReference>
<comment type="caution">
    <text evidence="3">The sequence shown here is derived from an EMBL/GenBank/DDBJ whole genome shotgun (WGS) entry which is preliminary data.</text>
</comment>
<keyword evidence="4" id="KW-1185">Reference proteome</keyword>
<proteinExistence type="predicted"/>
<dbReference type="AlphaFoldDB" id="A0A6A7NBT5"/>
<feature type="chain" id="PRO_5025354421" evidence="1">
    <location>
        <begin position="26"/>
        <end position="182"/>
    </location>
</feature>